<name>A0A0S2K816_9GAMM</name>
<reference evidence="2 3" key="1">
    <citation type="submission" date="2015-11" db="EMBL/GenBank/DDBJ databases">
        <authorList>
            <person name="Zhang Y."/>
            <person name="Guo Z."/>
        </authorList>
    </citation>
    <scope>NUCLEOTIDE SEQUENCE [LARGE SCALE GENOMIC DNA]</scope>
    <source>
        <strain evidence="2 3">KCTC 12086</strain>
    </source>
</reference>
<dbReference type="OrthoDB" id="9805416at2"/>
<dbReference type="KEGG" id="pphe:PP2015_3824"/>
<dbReference type="EMBL" id="CP013188">
    <property type="protein sequence ID" value="ALO44293.1"/>
    <property type="molecule type" value="Genomic_DNA"/>
</dbReference>
<gene>
    <name evidence="2" type="ORF">PP2015_3824</name>
</gene>
<sequence length="206" mass="23986">MILYTFLTILLIVLGMLTFVPKYQDTINRFSTGINFFLTLIATLFGVLLAMAFANIEEEQKEKDHVIKLMQATIAAIESSHDYSEDLYEFYLDLPEEDETRTHFFDKNPLPFPDYLNTFMRQSLVNRTLSEETLIDLNEYKFNLQKISNGNQPQIYLVLLTYTIEALRLEIDYQKGEKSLPELEKAIDSNDRKFNLALDKVKNSSL</sequence>
<dbReference type="AlphaFoldDB" id="A0A0S2K816"/>
<dbReference type="RefSeq" id="WP_058032162.1">
    <property type="nucleotide sequence ID" value="NZ_CP013188.1"/>
</dbReference>
<feature type="transmembrane region" description="Helical" evidence="1">
    <location>
        <begin position="34"/>
        <end position="54"/>
    </location>
</feature>
<organism evidence="2 3">
    <name type="scientific">Pseudoalteromonas phenolica</name>
    <dbReference type="NCBI Taxonomy" id="161398"/>
    <lineage>
        <taxon>Bacteria</taxon>
        <taxon>Pseudomonadati</taxon>
        <taxon>Pseudomonadota</taxon>
        <taxon>Gammaproteobacteria</taxon>
        <taxon>Alteromonadales</taxon>
        <taxon>Pseudoalteromonadaceae</taxon>
        <taxon>Pseudoalteromonas</taxon>
    </lineage>
</organism>
<keyword evidence="3" id="KW-1185">Reference proteome</keyword>
<dbReference type="Proteomes" id="UP000061457">
    <property type="component" value="Chromosome II"/>
</dbReference>
<evidence type="ECO:0000313" key="3">
    <source>
        <dbReference type="Proteomes" id="UP000061457"/>
    </source>
</evidence>
<keyword evidence="1" id="KW-0472">Membrane</keyword>
<dbReference type="PATRIC" id="fig|161398.10.peg.3909"/>
<accession>A0A0S2K816</accession>
<proteinExistence type="predicted"/>
<evidence type="ECO:0000256" key="1">
    <source>
        <dbReference type="SAM" id="Phobius"/>
    </source>
</evidence>
<evidence type="ECO:0000313" key="2">
    <source>
        <dbReference type="EMBL" id="ALO44293.1"/>
    </source>
</evidence>
<keyword evidence="1" id="KW-1133">Transmembrane helix</keyword>
<keyword evidence="1" id="KW-0812">Transmembrane</keyword>
<protein>
    <submittedName>
        <fullName evidence="2">Uncharacterized protein</fullName>
    </submittedName>
</protein>